<dbReference type="Gene3D" id="2.40.128.20">
    <property type="match status" value="1"/>
</dbReference>
<evidence type="ECO:0000313" key="3">
    <source>
        <dbReference type="Proteomes" id="UP000752696"/>
    </source>
</evidence>
<evidence type="ECO:0000313" key="2">
    <source>
        <dbReference type="EMBL" id="CAD1476409.1"/>
    </source>
</evidence>
<reference evidence="2" key="1">
    <citation type="submission" date="2020-07" db="EMBL/GenBank/DDBJ databases">
        <authorList>
            <person name="Nazaruddin N."/>
        </authorList>
    </citation>
    <scope>NUCLEOTIDE SEQUENCE</scope>
</reference>
<name>A0A6V7H9K9_9HYME</name>
<keyword evidence="3" id="KW-1185">Reference proteome</keyword>
<dbReference type="EMBL" id="CAJDYZ010009353">
    <property type="protein sequence ID" value="CAD1476409.1"/>
    <property type="molecule type" value="Genomic_DNA"/>
</dbReference>
<proteinExistence type="predicted"/>
<gene>
    <name evidence="2" type="ORF">MHI_LOCUS643030</name>
</gene>
<organism evidence="2 3">
    <name type="scientific">Heterotrigona itama</name>
    <dbReference type="NCBI Taxonomy" id="395501"/>
    <lineage>
        <taxon>Eukaryota</taxon>
        <taxon>Metazoa</taxon>
        <taxon>Ecdysozoa</taxon>
        <taxon>Arthropoda</taxon>
        <taxon>Hexapoda</taxon>
        <taxon>Insecta</taxon>
        <taxon>Pterygota</taxon>
        <taxon>Neoptera</taxon>
        <taxon>Endopterygota</taxon>
        <taxon>Hymenoptera</taxon>
        <taxon>Apocrita</taxon>
        <taxon>Aculeata</taxon>
        <taxon>Apoidea</taxon>
        <taxon>Anthophila</taxon>
        <taxon>Apidae</taxon>
        <taxon>Heterotrigona</taxon>
    </lineage>
</organism>
<sequence length="81" mass="9136">MKTPFLLTFLLGCFALARAHTYHMGACPIVEPMSGFQMNKVSVWYVIQKTSTASKCITYNYTRGEEPGEYVITQDSDHPVL</sequence>
<dbReference type="OrthoDB" id="6728016at2759"/>
<evidence type="ECO:0008006" key="4">
    <source>
        <dbReference type="Google" id="ProtNLM"/>
    </source>
</evidence>
<dbReference type="AlphaFoldDB" id="A0A6V7H9K9"/>
<dbReference type="InterPro" id="IPR012674">
    <property type="entry name" value="Calycin"/>
</dbReference>
<dbReference type="Proteomes" id="UP000752696">
    <property type="component" value="Unassembled WGS sequence"/>
</dbReference>
<evidence type="ECO:0000256" key="1">
    <source>
        <dbReference type="SAM" id="SignalP"/>
    </source>
</evidence>
<accession>A0A6V7H9K9</accession>
<feature type="signal peptide" evidence="1">
    <location>
        <begin position="1"/>
        <end position="19"/>
    </location>
</feature>
<feature type="non-terminal residue" evidence="2">
    <location>
        <position position="81"/>
    </location>
</feature>
<feature type="non-terminal residue" evidence="2">
    <location>
        <position position="1"/>
    </location>
</feature>
<feature type="chain" id="PRO_5027646724" description="Lipocalin/cytosolic fatty-acid binding domain-containing protein" evidence="1">
    <location>
        <begin position="20"/>
        <end position="81"/>
    </location>
</feature>
<keyword evidence="1" id="KW-0732">Signal</keyword>
<comment type="caution">
    <text evidence="2">The sequence shown here is derived from an EMBL/GenBank/DDBJ whole genome shotgun (WGS) entry which is preliminary data.</text>
</comment>
<dbReference type="SUPFAM" id="SSF50814">
    <property type="entry name" value="Lipocalins"/>
    <property type="match status" value="1"/>
</dbReference>
<protein>
    <recommendedName>
        <fullName evidence="4">Lipocalin/cytosolic fatty-acid binding domain-containing protein</fullName>
    </recommendedName>
</protein>